<dbReference type="PANTHER" id="PTHR30405:SF25">
    <property type="entry name" value="RNA-GUIDED DNA ENDONUCLEASE INSQ-RELATED"/>
    <property type="match status" value="1"/>
</dbReference>
<evidence type="ECO:0000256" key="3">
    <source>
        <dbReference type="ARBA" id="ARBA00022578"/>
    </source>
</evidence>
<dbReference type="Proteomes" id="UP000767446">
    <property type="component" value="Unassembled WGS sequence"/>
</dbReference>
<comment type="similarity">
    <text evidence="1">In the C-terminal section; belongs to the transposase 35 family.</text>
</comment>
<evidence type="ECO:0000256" key="1">
    <source>
        <dbReference type="ARBA" id="ARBA00008761"/>
    </source>
</evidence>
<keyword evidence="5" id="KW-0233">DNA recombination</keyword>
<dbReference type="GO" id="GO:0032196">
    <property type="term" value="P:transposition"/>
    <property type="evidence" value="ECO:0007669"/>
    <property type="project" value="UniProtKB-KW"/>
</dbReference>
<dbReference type="PANTHER" id="PTHR30405">
    <property type="entry name" value="TRANSPOSASE"/>
    <property type="match status" value="1"/>
</dbReference>
<evidence type="ECO:0000259" key="7">
    <source>
        <dbReference type="Pfam" id="PF01385"/>
    </source>
</evidence>
<feature type="domain" description="Probable transposase IS891/IS1136/IS1341" evidence="7">
    <location>
        <begin position="170"/>
        <end position="288"/>
    </location>
</feature>
<dbReference type="GO" id="GO:0006310">
    <property type="term" value="P:DNA recombination"/>
    <property type="evidence" value="ECO:0007669"/>
    <property type="project" value="UniProtKB-KW"/>
</dbReference>
<evidence type="ECO:0000256" key="4">
    <source>
        <dbReference type="ARBA" id="ARBA00023125"/>
    </source>
</evidence>
<comment type="caution">
    <text evidence="9">The sequence shown here is derived from an EMBL/GenBank/DDBJ whole genome shotgun (WGS) entry which is preliminary data.</text>
</comment>
<evidence type="ECO:0000313" key="10">
    <source>
        <dbReference type="Proteomes" id="UP000767446"/>
    </source>
</evidence>
<dbReference type="Pfam" id="PF01385">
    <property type="entry name" value="OrfB_IS605"/>
    <property type="match status" value="1"/>
</dbReference>
<name>A0A941JTC4_9CHRO</name>
<dbReference type="Pfam" id="PF07282">
    <property type="entry name" value="Cas12f1-like_TNB"/>
    <property type="match status" value="1"/>
</dbReference>
<dbReference type="InterPro" id="IPR001959">
    <property type="entry name" value="Transposase"/>
</dbReference>
<dbReference type="GO" id="GO:0003677">
    <property type="term" value="F:DNA binding"/>
    <property type="evidence" value="ECO:0007669"/>
    <property type="project" value="UniProtKB-KW"/>
</dbReference>
<keyword evidence="4" id="KW-0238">DNA-binding</keyword>
<reference evidence="9" key="1">
    <citation type="submission" date="2021-02" db="EMBL/GenBank/DDBJ databases">
        <title>Metagenome analyses of Stigonema ocellatum DSM 106950, Chlorogloea purpurea SAG 13.99 and Gomphosphaeria aponina DSM 107014.</title>
        <authorList>
            <person name="Marter P."/>
            <person name="Huang S."/>
        </authorList>
    </citation>
    <scope>NUCLEOTIDE SEQUENCE</scope>
    <source>
        <strain evidence="9">JP213</strain>
    </source>
</reference>
<evidence type="ECO:0000313" key="9">
    <source>
        <dbReference type="EMBL" id="MBR8828342.1"/>
    </source>
</evidence>
<dbReference type="InterPro" id="IPR010095">
    <property type="entry name" value="Cas12f1-like_TNB"/>
</dbReference>
<sequence length="427" mass="49506">MLVVEAKLKNGTPEQYALIDDAIKTGQFVRNKCVKYWIDKKGVTRNDLQKLCSILAKDKETPWVKKLNSQARQSSADRAWQSIQRFYTNCRENKRGKKGFPKFKKHSRSIEYKQTGYKLSDDRRKITFTDGFQAGTMDLWCSNKTLVYYASQQIKRVRIVKRADGYYCQFLIDYERKENHEPTGKITGIDVGLKEFSTDAQGNTVHNPRYLRKAEKRLKKAQRRLSKKHRKGNKQSNNYHKKRQKVAQIHLKVSRQRKDFVIKTAKALVQSNDLVVYEALKIRNLVKNHKLAKSISDASWYQFTEWVNYYAKIYRIVCVAVPPHFTTQDCSVCGARVEKTLSTRTHQCPNCKTVLDRDHNAAINILKKGLQYLGIYLNGTVGHIGTDPKACGESDLWFFNCEIEELSRLIEAGICNSDVQRIPRHNL</sequence>
<organism evidence="9 10">
    <name type="scientific">Gomphosphaeria aponina SAG 52.96 = DSM 107014</name>
    <dbReference type="NCBI Taxonomy" id="1521640"/>
    <lineage>
        <taxon>Bacteria</taxon>
        <taxon>Bacillati</taxon>
        <taxon>Cyanobacteriota</taxon>
        <taxon>Cyanophyceae</taxon>
        <taxon>Oscillatoriophycideae</taxon>
        <taxon>Chroococcales</taxon>
        <taxon>Gomphosphaeriaceae</taxon>
        <taxon>Gomphosphaeria</taxon>
    </lineage>
</organism>
<evidence type="ECO:0000256" key="5">
    <source>
        <dbReference type="ARBA" id="ARBA00023172"/>
    </source>
</evidence>
<feature type="domain" description="Cas12f1-like TNB" evidence="8">
    <location>
        <begin position="300"/>
        <end position="365"/>
    </location>
</feature>
<protein>
    <submittedName>
        <fullName evidence="9">Transposase</fullName>
    </submittedName>
</protein>
<comment type="similarity">
    <text evidence="2">In the N-terminal section; belongs to the transposase 2 family.</text>
</comment>
<proteinExistence type="inferred from homology"/>
<dbReference type="InterPro" id="IPR051399">
    <property type="entry name" value="RNA-guided_DNA_endo/Transpos"/>
</dbReference>
<gene>
    <name evidence="9" type="ORF">DSM107014_10675</name>
</gene>
<evidence type="ECO:0000256" key="6">
    <source>
        <dbReference type="SAM" id="MobiDB-lite"/>
    </source>
</evidence>
<evidence type="ECO:0000256" key="2">
    <source>
        <dbReference type="ARBA" id="ARBA00011044"/>
    </source>
</evidence>
<keyword evidence="3" id="KW-0815">Transposition</keyword>
<feature type="region of interest" description="Disordered" evidence="6">
    <location>
        <begin position="217"/>
        <end position="243"/>
    </location>
</feature>
<dbReference type="EMBL" id="JADQBC010000066">
    <property type="protein sequence ID" value="MBR8828342.1"/>
    <property type="molecule type" value="Genomic_DNA"/>
</dbReference>
<accession>A0A941JTC4</accession>
<dbReference type="NCBIfam" id="NF040570">
    <property type="entry name" value="guided_TnpB"/>
    <property type="match status" value="1"/>
</dbReference>
<evidence type="ECO:0000259" key="8">
    <source>
        <dbReference type="Pfam" id="PF07282"/>
    </source>
</evidence>
<dbReference type="AlphaFoldDB" id="A0A941JTC4"/>